<evidence type="ECO:0000313" key="1">
    <source>
        <dbReference type="EMBL" id="SNT18720.1"/>
    </source>
</evidence>
<dbReference type="RefSeq" id="WP_176442557.1">
    <property type="nucleotide sequence ID" value="NZ_FZOT01000016.1"/>
</dbReference>
<evidence type="ECO:0000313" key="2">
    <source>
        <dbReference type="Proteomes" id="UP000198284"/>
    </source>
</evidence>
<organism evidence="1 2">
    <name type="scientific">Noviherbaspirillum humi</name>
    <dbReference type="NCBI Taxonomy" id="1688639"/>
    <lineage>
        <taxon>Bacteria</taxon>
        <taxon>Pseudomonadati</taxon>
        <taxon>Pseudomonadota</taxon>
        <taxon>Betaproteobacteria</taxon>
        <taxon>Burkholderiales</taxon>
        <taxon>Oxalobacteraceae</taxon>
        <taxon>Noviherbaspirillum</taxon>
    </lineage>
</organism>
<accession>A0A239KL47</accession>
<dbReference type="Proteomes" id="UP000198284">
    <property type="component" value="Unassembled WGS sequence"/>
</dbReference>
<name>A0A239KL47_9BURK</name>
<dbReference type="EMBL" id="FZOT01000016">
    <property type="protein sequence ID" value="SNT18720.1"/>
    <property type="molecule type" value="Genomic_DNA"/>
</dbReference>
<sequence>MTTTSNAKRSTGLSVSGLVDVLASTLAMKHAVSVGHSVSREQLDKVRAIADAI</sequence>
<reference evidence="1 2" key="1">
    <citation type="submission" date="2017-06" db="EMBL/GenBank/DDBJ databases">
        <authorList>
            <person name="Kim H.J."/>
            <person name="Triplett B.A."/>
        </authorList>
    </citation>
    <scope>NUCLEOTIDE SEQUENCE [LARGE SCALE GENOMIC DNA]</scope>
    <source>
        <strain evidence="1 2">U15</strain>
    </source>
</reference>
<dbReference type="AlphaFoldDB" id="A0A239KL47"/>
<protein>
    <submittedName>
        <fullName evidence="1">Uncharacterized protein</fullName>
    </submittedName>
</protein>
<gene>
    <name evidence="1" type="ORF">SAMN06265795_11659</name>
</gene>
<proteinExistence type="predicted"/>
<keyword evidence="2" id="KW-1185">Reference proteome</keyword>